<name>A0A3L6D7V2_MAIZE</name>
<gene>
    <name evidence="1" type="ORF">Zm00014a_006393</name>
</gene>
<dbReference type="EMBL" id="NCVQ01000066">
    <property type="protein sequence ID" value="PWZ04665.1"/>
    <property type="molecule type" value="Genomic_DNA"/>
</dbReference>
<organism evidence="1 2">
    <name type="scientific">Zea mays</name>
    <name type="common">Maize</name>
    <dbReference type="NCBI Taxonomy" id="4577"/>
    <lineage>
        <taxon>Eukaryota</taxon>
        <taxon>Viridiplantae</taxon>
        <taxon>Streptophyta</taxon>
        <taxon>Embryophyta</taxon>
        <taxon>Tracheophyta</taxon>
        <taxon>Spermatophyta</taxon>
        <taxon>Magnoliopsida</taxon>
        <taxon>Liliopsida</taxon>
        <taxon>Poales</taxon>
        <taxon>Poaceae</taxon>
        <taxon>PACMAD clade</taxon>
        <taxon>Panicoideae</taxon>
        <taxon>Andropogonodae</taxon>
        <taxon>Andropogoneae</taxon>
        <taxon>Tripsacinae</taxon>
        <taxon>Zea</taxon>
    </lineage>
</organism>
<dbReference type="Proteomes" id="UP000251960">
    <property type="component" value="Unassembled WGS sequence"/>
</dbReference>
<protein>
    <submittedName>
        <fullName evidence="1">Uncharacterized protein</fullName>
    </submittedName>
</protein>
<comment type="caution">
    <text evidence="1">The sequence shown here is derived from an EMBL/GenBank/DDBJ whole genome shotgun (WGS) entry which is preliminary data.</text>
</comment>
<evidence type="ECO:0000313" key="1">
    <source>
        <dbReference type="EMBL" id="PWZ04665.1"/>
    </source>
</evidence>
<accession>A0A3L6D7V2</accession>
<reference evidence="1 2" key="1">
    <citation type="journal article" date="2018" name="Nat. Genet.">
        <title>Extensive intraspecific gene order and gene structural variations between Mo17 and other maize genomes.</title>
        <authorList>
            <person name="Sun S."/>
            <person name="Zhou Y."/>
            <person name="Chen J."/>
            <person name="Shi J."/>
            <person name="Zhao H."/>
            <person name="Zhao H."/>
            <person name="Song W."/>
            <person name="Zhang M."/>
            <person name="Cui Y."/>
            <person name="Dong X."/>
            <person name="Liu H."/>
            <person name="Ma X."/>
            <person name="Jiao Y."/>
            <person name="Wang B."/>
            <person name="Wei X."/>
            <person name="Stein J.C."/>
            <person name="Glaubitz J.C."/>
            <person name="Lu F."/>
            <person name="Yu G."/>
            <person name="Liang C."/>
            <person name="Fengler K."/>
            <person name="Li B."/>
            <person name="Rafalski A."/>
            <person name="Schnable P.S."/>
            <person name="Ware D.H."/>
            <person name="Buckler E.S."/>
            <person name="Lai J."/>
        </authorList>
    </citation>
    <scope>NUCLEOTIDE SEQUENCE [LARGE SCALE GENOMIC DNA]</scope>
    <source>
        <strain evidence="2">cv. Missouri 17</strain>
        <tissue evidence="1">Seedling</tissue>
    </source>
</reference>
<evidence type="ECO:0000313" key="2">
    <source>
        <dbReference type="Proteomes" id="UP000251960"/>
    </source>
</evidence>
<dbReference type="AlphaFoldDB" id="A0A3L6D7V2"/>
<sequence length="18" mass="2222">MMIFLRFKLTLSRSIHLD</sequence>
<proteinExistence type="predicted"/>